<accession>A0A0A1WDB2</accession>
<dbReference type="Proteomes" id="UP000032305">
    <property type="component" value="Unassembled WGS sequence"/>
</dbReference>
<dbReference type="eggNOG" id="ENOG5032FG2">
    <property type="taxonomic scope" value="Bacteria"/>
</dbReference>
<keyword evidence="1" id="KW-0732">Signal</keyword>
<evidence type="ECO:0000256" key="1">
    <source>
        <dbReference type="SAM" id="SignalP"/>
    </source>
</evidence>
<proteinExistence type="predicted"/>
<name>A0A0A1WDB2_9SPHN</name>
<evidence type="ECO:0000313" key="2">
    <source>
        <dbReference type="EMBL" id="GAM02971.1"/>
    </source>
</evidence>
<dbReference type="RefSeq" id="WP_042491484.1">
    <property type="nucleotide sequence ID" value="NZ_BBPI01000109.1"/>
</dbReference>
<gene>
    <name evidence="2" type="ORF">SP5_109_00040</name>
</gene>
<dbReference type="OrthoDB" id="5679375at2"/>
<feature type="chain" id="PRO_5001993681" description="DUF3828 domain-containing protein" evidence="1">
    <location>
        <begin position="22"/>
        <end position="192"/>
    </location>
</feature>
<evidence type="ECO:0008006" key="4">
    <source>
        <dbReference type="Google" id="ProtNLM"/>
    </source>
</evidence>
<comment type="caution">
    <text evidence="2">The sequence shown here is derived from an EMBL/GenBank/DDBJ whole genome shotgun (WGS) entry which is preliminary data.</text>
</comment>
<sequence length="192" mass="20629">MKTFPIAAAVIVAMLPAVAPAQNGLLGRVLKAMTVPAAQGAPSRTPVRPIAVVEPSAEQARAIRDAVAAKQANPEIAKDMAAAAPLIERLIRTSACGVNDTAWRALNRDAVTPSNYGPSQGYVARGEDQYHDPRYCQDVLRLSDVRKPAANALAFTVYYISPQSQAAHHQTFELLRTPEGVWMVKTIGMVWG</sequence>
<keyword evidence="3" id="KW-1185">Reference proteome</keyword>
<organism evidence="2 3">
    <name type="scientific">Sphingomonas parapaucimobilis NBRC 15100</name>
    <dbReference type="NCBI Taxonomy" id="1219049"/>
    <lineage>
        <taxon>Bacteria</taxon>
        <taxon>Pseudomonadati</taxon>
        <taxon>Pseudomonadota</taxon>
        <taxon>Alphaproteobacteria</taxon>
        <taxon>Sphingomonadales</taxon>
        <taxon>Sphingomonadaceae</taxon>
        <taxon>Sphingomonas</taxon>
    </lineage>
</organism>
<feature type="signal peptide" evidence="1">
    <location>
        <begin position="1"/>
        <end position="21"/>
    </location>
</feature>
<evidence type="ECO:0000313" key="3">
    <source>
        <dbReference type="Proteomes" id="UP000032305"/>
    </source>
</evidence>
<dbReference type="EMBL" id="BBPI01000109">
    <property type="protein sequence ID" value="GAM02971.1"/>
    <property type="molecule type" value="Genomic_DNA"/>
</dbReference>
<reference evidence="2 3" key="1">
    <citation type="submission" date="2014-11" db="EMBL/GenBank/DDBJ databases">
        <title>Whole genome shotgun sequence of Sphingomonas parapaucimobilis NBRC 15100.</title>
        <authorList>
            <person name="Katano-Makiyama Y."/>
            <person name="Hosoyama A."/>
            <person name="Hashimoto M."/>
            <person name="Hosoyama Y."/>
            <person name="Noguchi M."/>
            <person name="Numata M."/>
            <person name="Tsuchikane K."/>
            <person name="Hirakata S."/>
            <person name="Uohara A."/>
            <person name="Shimodaira J."/>
            <person name="Ohji S."/>
            <person name="Ichikawa N."/>
            <person name="Kimura A."/>
            <person name="Yamazoe A."/>
            <person name="Fujita N."/>
        </authorList>
    </citation>
    <scope>NUCLEOTIDE SEQUENCE [LARGE SCALE GENOMIC DNA]</scope>
    <source>
        <strain evidence="2 3">NBRC 15100</strain>
    </source>
</reference>
<dbReference type="AlphaFoldDB" id="A0A0A1WDB2"/>
<protein>
    <recommendedName>
        <fullName evidence="4">DUF3828 domain-containing protein</fullName>
    </recommendedName>
</protein>